<dbReference type="InterPro" id="IPR001608">
    <property type="entry name" value="Ala_racemase_N"/>
</dbReference>
<dbReference type="RefSeq" id="WP_187735147.1">
    <property type="nucleotide sequence ID" value="NZ_CP060790.1"/>
</dbReference>
<name>A0A7H0HC86_9BURK</name>
<dbReference type="InterPro" id="IPR029066">
    <property type="entry name" value="PLP-binding_barrel"/>
</dbReference>
<reference evidence="6 7" key="1">
    <citation type="submission" date="2020-08" db="EMBL/GenBank/DDBJ databases">
        <title>Genome sequence of Acidovorax monticola KACC 19171T.</title>
        <authorList>
            <person name="Hyun D.-W."/>
            <person name="Bae J.-W."/>
        </authorList>
    </citation>
    <scope>NUCLEOTIDE SEQUENCE [LARGE SCALE GENOMIC DNA]</scope>
    <source>
        <strain evidence="6 7">KACC 19171</strain>
    </source>
</reference>
<dbReference type="CDD" id="cd06824">
    <property type="entry name" value="PLPDE_III_Yggs_like"/>
    <property type="match status" value="1"/>
</dbReference>
<keyword evidence="7" id="KW-1185">Reference proteome</keyword>
<dbReference type="HAMAP" id="MF_02087">
    <property type="entry name" value="PLP_homeostasis"/>
    <property type="match status" value="1"/>
</dbReference>
<proteinExistence type="inferred from homology"/>
<dbReference type="EMBL" id="CP060790">
    <property type="protein sequence ID" value="QNP58152.1"/>
    <property type="molecule type" value="Genomic_DNA"/>
</dbReference>
<keyword evidence="1 2" id="KW-0663">Pyridoxal phosphate</keyword>
<dbReference type="PANTHER" id="PTHR10146:SF14">
    <property type="entry name" value="PYRIDOXAL PHOSPHATE HOMEOSTASIS PROTEIN"/>
    <property type="match status" value="1"/>
</dbReference>
<dbReference type="Pfam" id="PF01168">
    <property type="entry name" value="Ala_racemase_N"/>
    <property type="match status" value="1"/>
</dbReference>
<protein>
    <recommendedName>
        <fullName evidence="2">Pyridoxal phosphate homeostasis protein</fullName>
        <shortName evidence="2">PLP homeostasis protein</shortName>
    </recommendedName>
</protein>
<feature type="modified residue" description="N6-(pyridoxal phosphate)lysine" evidence="2 3">
    <location>
        <position position="36"/>
    </location>
</feature>
<gene>
    <name evidence="6" type="ORF">H9L24_13745</name>
</gene>
<dbReference type="PIRSF" id="PIRSF004848">
    <property type="entry name" value="YBL036c_PLPDEIII"/>
    <property type="match status" value="1"/>
</dbReference>
<dbReference type="NCBIfam" id="TIGR00044">
    <property type="entry name" value="YggS family pyridoxal phosphate-dependent enzyme"/>
    <property type="match status" value="1"/>
</dbReference>
<comment type="function">
    <text evidence="2">Pyridoxal 5'-phosphate (PLP)-binding protein, which is involved in PLP homeostasis.</text>
</comment>
<dbReference type="Gene3D" id="3.20.20.10">
    <property type="entry name" value="Alanine racemase"/>
    <property type="match status" value="1"/>
</dbReference>
<organism evidence="6 7">
    <name type="scientific">Paenacidovorax monticola</name>
    <dbReference type="NCBI Taxonomy" id="1926868"/>
    <lineage>
        <taxon>Bacteria</taxon>
        <taxon>Pseudomonadati</taxon>
        <taxon>Pseudomonadota</taxon>
        <taxon>Betaproteobacteria</taxon>
        <taxon>Burkholderiales</taxon>
        <taxon>Comamonadaceae</taxon>
        <taxon>Paenacidovorax</taxon>
    </lineage>
</organism>
<evidence type="ECO:0000313" key="7">
    <source>
        <dbReference type="Proteomes" id="UP000516057"/>
    </source>
</evidence>
<evidence type="ECO:0000256" key="4">
    <source>
        <dbReference type="RuleBase" id="RU004514"/>
    </source>
</evidence>
<comment type="similarity">
    <text evidence="2 4">Belongs to the pyridoxal phosphate-binding protein YggS/PROSC family.</text>
</comment>
<dbReference type="Proteomes" id="UP000516057">
    <property type="component" value="Chromosome"/>
</dbReference>
<evidence type="ECO:0000256" key="2">
    <source>
        <dbReference type="HAMAP-Rule" id="MF_02087"/>
    </source>
</evidence>
<accession>A0A7H0HC86</accession>
<evidence type="ECO:0000259" key="5">
    <source>
        <dbReference type="Pfam" id="PF01168"/>
    </source>
</evidence>
<dbReference type="GO" id="GO:0030170">
    <property type="term" value="F:pyridoxal phosphate binding"/>
    <property type="evidence" value="ECO:0007669"/>
    <property type="project" value="UniProtKB-UniRule"/>
</dbReference>
<evidence type="ECO:0000313" key="6">
    <source>
        <dbReference type="EMBL" id="QNP58152.1"/>
    </source>
</evidence>
<sequence length="242" mass="25527">MTTIGNNIQLVRARMAQACERAGRPPASVALLAVSKTFGPEAVYAAAQAGQRAFGENYIQEAVEKMAAVRALPPLPAPALEWHCIGPIQSNKTRPVAEHFDWAHTVDRLKTAQRLSDQRPAHLPPLMVCIQVNVDGGATKSGVPPEEAVALARAVAQLPRLRLRGVMSIPDPAPDFEAQCALHRRVRAVFDAIVAAGGPGLEAFDTLSLGMTADLEAAVQAGSTLVRVGSGIFGARSYAQAG</sequence>
<dbReference type="SUPFAM" id="SSF51419">
    <property type="entry name" value="PLP-binding barrel"/>
    <property type="match status" value="1"/>
</dbReference>
<dbReference type="KEGG" id="amon:H9L24_13745"/>
<evidence type="ECO:0000256" key="3">
    <source>
        <dbReference type="PIRSR" id="PIRSR004848-1"/>
    </source>
</evidence>
<comment type="cofactor">
    <cofactor evidence="3">
        <name>pyridoxal 5'-phosphate</name>
        <dbReference type="ChEBI" id="CHEBI:597326"/>
    </cofactor>
</comment>
<feature type="domain" description="Alanine racemase N-terminal" evidence="5">
    <location>
        <begin position="11"/>
        <end position="236"/>
    </location>
</feature>
<dbReference type="AlphaFoldDB" id="A0A7H0HC86"/>
<dbReference type="PANTHER" id="PTHR10146">
    <property type="entry name" value="PROLINE SYNTHETASE CO-TRANSCRIBED BACTERIAL HOMOLOG PROTEIN"/>
    <property type="match status" value="1"/>
</dbReference>
<evidence type="ECO:0000256" key="1">
    <source>
        <dbReference type="ARBA" id="ARBA00022898"/>
    </source>
</evidence>
<dbReference type="InterPro" id="IPR011078">
    <property type="entry name" value="PyrdxlP_homeostasis"/>
</dbReference>